<proteinExistence type="predicted"/>
<organism evidence="1 2">
    <name type="scientific">Sitophilus oryzae</name>
    <name type="common">Rice weevil</name>
    <name type="synonym">Curculio oryzae</name>
    <dbReference type="NCBI Taxonomy" id="7048"/>
    <lineage>
        <taxon>Eukaryota</taxon>
        <taxon>Metazoa</taxon>
        <taxon>Ecdysozoa</taxon>
        <taxon>Arthropoda</taxon>
        <taxon>Hexapoda</taxon>
        <taxon>Insecta</taxon>
        <taxon>Pterygota</taxon>
        <taxon>Neoptera</taxon>
        <taxon>Endopterygota</taxon>
        <taxon>Coleoptera</taxon>
        <taxon>Polyphaga</taxon>
        <taxon>Cucujiformia</taxon>
        <taxon>Curculionidae</taxon>
        <taxon>Dryophthorinae</taxon>
        <taxon>Sitophilus</taxon>
    </lineage>
</organism>
<reference evidence="2" key="1">
    <citation type="submission" date="2025-08" db="UniProtKB">
        <authorList>
            <consortium name="RefSeq"/>
        </authorList>
    </citation>
    <scope>IDENTIFICATION</scope>
    <source>
        <tissue evidence="2">Gonads</tissue>
    </source>
</reference>
<protein>
    <submittedName>
        <fullName evidence="2">Uncharacterized protein LOC115881553</fullName>
    </submittedName>
</protein>
<accession>A0A6J2XTV2</accession>
<dbReference type="Proteomes" id="UP000504635">
    <property type="component" value="Unplaced"/>
</dbReference>
<dbReference type="AlphaFoldDB" id="A0A6J2XTV2"/>
<dbReference type="KEGG" id="soy:115881553"/>
<dbReference type="RefSeq" id="XP_030754953.1">
    <property type="nucleotide sequence ID" value="XM_030899093.1"/>
</dbReference>
<evidence type="ECO:0000313" key="2">
    <source>
        <dbReference type="RefSeq" id="XP_030754953.1"/>
    </source>
</evidence>
<dbReference type="InParanoid" id="A0A6J2XTV2"/>
<name>A0A6J2XTV2_SITOR</name>
<dbReference type="GeneID" id="115881553"/>
<keyword evidence="1" id="KW-1185">Reference proteome</keyword>
<sequence>MTPTLGRFENTFNVDLENELVRHLKDLDNRFLPVNKKEFLTLAYDLAEHFKLQHQFSKTKKTAGNKFYCGFINRHPEFSLRSAQSTNLQRAQGFNKKQVEAFFEKLENLMEKYSFSPSRIFNCDETGVSVVHSNALKVLS</sequence>
<evidence type="ECO:0000313" key="1">
    <source>
        <dbReference type="Proteomes" id="UP000504635"/>
    </source>
</evidence>
<gene>
    <name evidence="2" type="primary">LOC115881553</name>
</gene>
<dbReference type="OrthoDB" id="8196103at2759"/>